<dbReference type="PROSITE" id="PS51257">
    <property type="entry name" value="PROKAR_LIPOPROTEIN"/>
    <property type="match status" value="1"/>
</dbReference>
<dbReference type="AlphaFoldDB" id="A0A433NPQ8"/>
<comment type="caution">
    <text evidence="3">The sequence shown here is derived from an EMBL/GenBank/DDBJ whole genome shotgun (WGS) entry which is preliminary data.</text>
</comment>
<evidence type="ECO:0000256" key="1">
    <source>
        <dbReference type="SAM" id="MobiDB-lite"/>
    </source>
</evidence>
<keyword evidence="2" id="KW-0732">Signal</keyword>
<keyword evidence="4" id="KW-1185">Reference proteome</keyword>
<feature type="chain" id="PRO_5019153813" description="YtkA-like domain-containing protein" evidence="2">
    <location>
        <begin position="29"/>
        <end position="164"/>
    </location>
</feature>
<evidence type="ECO:0000313" key="4">
    <source>
        <dbReference type="Proteomes" id="UP000268857"/>
    </source>
</evidence>
<evidence type="ECO:0000256" key="2">
    <source>
        <dbReference type="SAM" id="SignalP"/>
    </source>
</evidence>
<evidence type="ECO:0000313" key="3">
    <source>
        <dbReference type="EMBL" id="RUR85808.1"/>
    </source>
</evidence>
<gene>
    <name evidence="3" type="ORF">PCC6912_06330</name>
</gene>
<organism evidence="3 4">
    <name type="scientific">Chlorogloeopsis fritschii PCC 6912</name>
    <dbReference type="NCBI Taxonomy" id="211165"/>
    <lineage>
        <taxon>Bacteria</taxon>
        <taxon>Bacillati</taxon>
        <taxon>Cyanobacteriota</taxon>
        <taxon>Cyanophyceae</taxon>
        <taxon>Nostocales</taxon>
        <taxon>Chlorogloeopsidaceae</taxon>
        <taxon>Chlorogloeopsis</taxon>
    </lineage>
</organism>
<dbReference type="Proteomes" id="UP000268857">
    <property type="component" value="Unassembled WGS sequence"/>
</dbReference>
<name>A0A433NPQ8_CHLFR</name>
<accession>A0A433NPQ8</accession>
<feature type="signal peptide" evidence="2">
    <location>
        <begin position="1"/>
        <end position="28"/>
    </location>
</feature>
<evidence type="ECO:0008006" key="5">
    <source>
        <dbReference type="Google" id="ProtNLM"/>
    </source>
</evidence>
<dbReference type="EMBL" id="RSCJ01000002">
    <property type="protein sequence ID" value="RUR85808.1"/>
    <property type="molecule type" value="Genomic_DNA"/>
</dbReference>
<feature type="compositionally biased region" description="Low complexity" evidence="1">
    <location>
        <begin position="40"/>
        <end position="53"/>
    </location>
</feature>
<sequence>MKNRSMQYLNFSFVLLASIGLIFFGACSNNNQTASTDKNSISISPTASASPAAKTNNEHGASKGGQVVETGAYHLEFVPEKDANGTHMDLYLLRGDNHETVPNAKVTAQVQLPDGTQKNVPFTYDAKDKHYTGLLSEKATGQYQVKVTADVGGKKIDGRFSFNK</sequence>
<feature type="region of interest" description="Disordered" evidence="1">
    <location>
        <begin position="35"/>
        <end position="65"/>
    </location>
</feature>
<protein>
    <recommendedName>
        <fullName evidence="5">YtkA-like domain-containing protein</fullName>
    </recommendedName>
</protein>
<proteinExistence type="predicted"/>
<reference evidence="3 4" key="1">
    <citation type="journal article" date="2019" name="Genome Biol. Evol.">
        <title>Day and night: Metabolic profiles and evolutionary relationships of six axenic non-marine cyanobacteria.</title>
        <authorList>
            <person name="Will S.E."/>
            <person name="Henke P."/>
            <person name="Boedeker C."/>
            <person name="Huang S."/>
            <person name="Brinkmann H."/>
            <person name="Rohde M."/>
            <person name="Jarek M."/>
            <person name="Friedl T."/>
            <person name="Seufert S."/>
            <person name="Schumacher M."/>
            <person name="Overmann J."/>
            <person name="Neumann-Schaal M."/>
            <person name="Petersen J."/>
        </authorList>
    </citation>
    <scope>NUCLEOTIDE SEQUENCE [LARGE SCALE GENOMIC DNA]</scope>
    <source>
        <strain evidence="3 4">PCC 6912</strain>
    </source>
</reference>